<dbReference type="EMBL" id="KV749120">
    <property type="protein sequence ID" value="OCL11076.1"/>
    <property type="molecule type" value="Genomic_DNA"/>
</dbReference>
<name>A0A8E2F5Z1_9PEZI</name>
<feature type="region of interest" description="Disordered" evidence="1">
    <location>
        <begin position="157"/>
        <end position="183"/>
    </location>
</feature>
<proteinExistence type="predicted"/>
<keyword evidence="3" id="KW-1185">Reference proteome</keyword>
<protein>
    <submittedName>
        <fullName evidence="2">Uncharacterized protein</fullName>
    </submittedName>
</protein>
<gene>
    <name evidence="2" type="ORF">AOQ84DRAFT_387080</name>
</gene>
<reference evidence="2 3" key="1">
    <citation type="journal article" date="2016" name="Nat. Commun.">
        <title>Ectomycorrhizal ecology is imprinted in the genome of the dominant symbiotic fungus Cenococcum geophilum.</title>
        <authorList>
            <consortium name="DOE Joint Genome Institute"/>
            <person name="Peter M."/>
            <person name="Kohler A."/>
            <person name="Ohm R.A."/>
            <person name="Kuo A."/>
            <person name="Krutzmann J."/>
            <person name="Morin E."/>
            <person name="Arend M."/>
            <person name="Barry K.W."/>
            <person name="Binder M."/>
            <person name="Choi C."/>
            <person name="Clum A."/>
            <person name="Copeland A."/>
            <person name="Grisel N."/>
            <person name="Haridas S."/>
            <person name="Kipfer T."/>
            <person name="LaButti K."/>
            <person name="Lindquist E."/>
            <person name="Lipzen A."/>
            <person name="Maire R."/>
            <person name="Meier B."/>
            <person name="Mihaltcheva S."/>
            <person name="Molinier V."/>
            <person name="Murat C."/>
            <person name="Poggeler S."/>
            <person name="Quandt C.A."/>
            <person name="Sperisen C."/>
            <person name="Tritt A."/>
            <person name="Tisserant E."/>
            <person name="Crous P.W."/>
            <person name="Henrissat B."/>
            <person name="Nehls U."/>
            <person name="Egli S."/>
            <person name="Spatafora J.W."/>
            <person name="Grigoriev I.V."/>
            <person name="Martin F.M."/>
        </authorList>
    </citation>
    <scope>NUCLEOTIDE SEQUENCE [LARGE SCALE GENOMIC DNA]</scope>
    <source>
        <strain evidence="2 3">CBS 207.34</strain>
    </source>
</reference>
<evidence type="ECO:0000256" key="1">
    <source>
        <dbReference type="SAM" id="MobiDB-lite"/>
    </source>
</evidence>
<dbReference type="Proteomes" id="UP000250140">
    <property type="component" value="Unassembled WGS sequence"/>
</dbReference>
<evidence type="ECO:0000313" key="3">
    <source>
        <dbReference type="Proteomes" id="UP000250140"/>
    </source>
</evidence>
<organism evidence="2 3">
    <name type="scientific">Glonium stellatum</name>
    <dbReference type="NCBI Taxonomy" id="574774"/>
    <lineage>
        <taxon>Eukaryota</taxon>
        <taxon>Fungi</taxon>
        <taxon>Dikarya</taxon>
        <taxon>Ascomycota</taxon>
        <taxon>Pezizomycotina</taxon>
        <taxon>Dothideomycetes</taxon>
        <taxon>Pleosporomycetidae</taxon>
        <taxon>Gloniales</taxon>
        <taxon>Gloniaceae</taxon>
        <taxon>Glonium</taxon>
    </lineage>
</organism>
<evidence type="ECO:0000313" key="2">
    <source>
        <dbReference type="EMBL" id="OCL11076.1"/>
    </source>
</evidence>
<accession>A0A8E2F5Z1</accession>
<sequence length="183" mass="19572">MFRFYTLPLPPSLSLAIQTHPHTFTHNMTFNTIPPSPFEKGNGCNLSDEIDGNINEISISLGRSNSASTARWYPNSTPTPASPLIHSGLLGQPNETYWLNPLAGSASPSPPLSLSALGPASASTTYNCYSVSVSLPEIQHYSIPTDFEYELGSIPAIRESPNSSTTPTPDPPDDGSLEQVGIL</sequence>
<dbReference type="AlphaFoldDB" id="A0A8E2F5Z1"/>